<dbReference type="Proteomes" id="UP001152531">
    <property type="component" value="Unassembled WGS sequence"/>
</dbReference>
<keyword evidence="2" id="KW-1185">Reference proteome</keyword>
<comment type="caution">
    <text evidence="1">The sequence shown here is derived from an EMBL/GenBank/DDBJ whole genome shotgun (WGS) entry which is preliminary data.</text>
</comment>
<sequence>MIPLFKGKVGKLLGVCLALGFFITLTGLSLLYPNSALIDVVNENNGNKRPSSGSSNHPLFNGAFISLDNDRQIQFHEKHSKVIIFPRNMPYDTTDLAELYEGVFESKSANHFVKYEPRNKPEKSEKFRQHMLKTFNNQKTTKDCREIQDELSIEISDSRRFNDDIESIVEKFILSDSDYYKEIMPYFGKKIVEQFQKKTIRNHWFKFAGTSVWLEDYGVHYMISRIIYSSSGKRNHPDVSLTYAQIFNENWLEVKDVELIVPNKDIEILGDGMNINGDTYTRLEYPNFLSIPCFQDASKTKGRFYGTEDPRMLLVKDEKGYDQPLIIYNAYHRKLIKTIEANSTEEVMKDEFYRSMFMSWPWKFQKGKSNIDYSPDEATYSTIYNKAIELKREDIGRQPKEKNWTPFISYQDREIYQHDKFIYFVYKWSNLETLKCNLTNASGEYSNCVLDYKADNENKNQKVGPLRGGTEMINMNMLMQNSGKTSESLENKEVWIGFARAHIKKCGCNTGMYRPNLAVIVKDLMSNQYHIDLISSYTSLDMEMVGWNLKKPQDTCGGKSVLIPNGISSWSIDDIGGNNWIDRLTLTLSLSDATNDLIHIKGLLSSVLPKLSSNSNPNDNVRCAMESSKKFCKVFANKQSKDPKL</sequence>
<reference evidence="1" key="1">
    <citation type="submission" date="2022-06" db="EMBL/GenBank/DDBJ databases">
        <authorList>
            <person name="Legras J.-L."/>
            <person name="Devillers H."/>
            <person name="Grondin C."/>
        </authorList>
    </citation>
    <scope>NUCLEOTIDE SEQUENCE</scope>
    <source>
        <strain evidence="1">CLIB 1444</strain>
    </source>
</reference>
<evidence type="ECO:0000313" key="1">
    <source>
        <dbReference type="EMBL" id="CAH6723242.1"/>
    </source>
</evidence>
<protein>
    <submittedName>
        <fullName evidence="1">Beta-mannosyltransferase 5</fullName>
    </submittedName>
</protein>
<proteinExistence type="predicted"/>
<evidence type="ECO:0000313" key="2">
    <source>
        <dbReference type="Proteomes" id="UP001152531"/>
    </source>
</evidence>
<gene>
    <name evidence="1" type="ORF">CLIB1444_13S03510</name>
</gene>
<dbReference type="EMBL" id="CALSDN010000013">
    <property type="protein sequence ID" value="CAH6723242.1"/>
    <property type="molecule type" value="Genomic_DNA"/>
</dbReference>
<organism evidence="1 2">
    <name type="scientific">[Candida] jaroonii</name>
    <dbReference type="NCBI Taxonomy" id="467808"/>
    <lineage>
        <taxon>Eukaryota</taxon>
        <taxon>Fungi</taxon>
        <taxon>Dikarya</taxon>
        <taxon>Ascomycota</taxon>
        <taxon>Saccharomycotina</taxon>
        <taxon>Pichiomycetes</taxon>
        <taxon>Debaryomycetaceae</taxon>
        <taxon>Yamadazyma</taxon>
    </lineage>
</organism>
<accession>A0ACA9YDT0</accession>
<name>A0ACA9YDT0_9ASCO</name>